<dbReference type="OrthoDB" id="2679375at2759"/>
<sequence length="154" mass="17338">MIISEPPIPNITSCYDVAESRIIVIAYVLLVVGEFEILIFTIYRSIKHYQSLGSDNPLLKILIRHNIFYFACGLVFSLSVILTLAFLPDVYGDMVSNLQVMIHALLVTRMHLELWKSDRAKQVMLEDISLAMMYPASGNQDADPSDHVLVIALP</sequence>
<protein>
    <submittedName>
        <fullName evidence="2">Uncharacterized protein</fullName>
    </submittedName>
</protein>
<reference evidence="2 3" key="1">
    <citation type="submission" date="2016-06" db="EMBL/GenBank/DDBJ databases">
        <title>Comparative genomics of the ectomycorrhizal sister species Rhizopogon vinicolor and Rhizopogon vesiculosus (Basidiomycota: Boletales) reveals a divergence of the mating type B locus.</title>
        <authorList>
            <consortium name="DOE Joint Genome Institute"/>
            <person name="Mujic A.B."/>
            <person name="Kuo A."/>
            <person name="Tritt A."/>
            <person name="Lipzen A."/>
            <person name="Chen C."/>
            <person name="Johnson J."/>
            <person name="Sharma A."/>
            <person name="Barry K."/>
            <person name="Grigoriev I.V."/>
            <person name="Spatafora J.W."/>
        </authorList>
    </citation>
    <scope>NUCLEOTIDE SEQUENCE [LARGE SCALE GENOMIC DNA]</scope>
    <source>
        <strain evidence="2 3">AM-OR11-026</strain>
    </source>
</reference>
<proteinExistence type="predicted"/>
<dbReference type="AlphaFoldDB" id="A0A1B7MF72"/>
<dbReference type="EMBL" id="KV449503">
    <property type="protein sequence ID" value="OAX31240.1"/>
    <property type="molecule type" value="Genomic_DNA"/>
</dbReference>
<organism evidence="2 3">
    <name type="scientific">Rhizopogon vinicolor AM-OR11-026</name>
    <dbReference type="NCBI Taxonomy" id="1314800"/>
    <lineage>
        <taxon>Eukaryota</taxon>
        <taxon>Fungi</taxon>
        <taxon>Dikarya</taxon>
        <taxon>Basidiomycota</taxon>
        <taxon>Agaricomycotina</taxon>
        <taxon>Agaricomycetes</taxon>
        <taxon>Agaricomycetidae</taxon>
        <taxon>Boletales</taxon>
        <taxon>Suillineae</taxon>
        <taxon>Rhizopogonaceae</taxon>
        <taxon>Rhizopogon</taxon>
    </lineage>
</organism>
<evidence type="ECO:0000313" key="3">
    <source>
        <dbReference type="Proteomes" id="UP000092154"/>
    </source>
</evidence>
<keyword evidence="1" id="KW-0812">Transmembrane</keyword>
<gene>
    <name evidence="2" type="ORF">K503DRAFT_105213</name>
</gene>
<dbReference type="InParanoid" id="A0A1B7MF72"/>
<evidence type="ECO:0000313" key="2">
    <source>
        <dbReference type="EMBL" id="OAX31240.1"/>
    </source>
</evidence>
<name>A0A1B7MF72_9AGAM</name>
<feature type="transmembrane region" description="Helical" evidence="1">
    <location>
        <begin position="67"/>
        <end position="88"/>
    </location>
</feature>
<evidence type="ECO:0000256" key="1">
    <source>
        <dbReference type="SAM" id="Phobius"/>
    </source>
</evidence>
<dbReference type="Proteomes" id="UP000092154">
    <property type="component" value="Unassembled WGS sequence"/>
</dbReference>
<keyword evidence="3" id="KW-1185">Reference proteome</keyword>
<feature type="transmembrane region" description="Helical" evidence="1">
    <location>
        <begin position="22"/>
        <end position="46"/>
    </location>
</feature>
<keyword evidence="1" id="KW-0472">Membrane</keyword>
<accession>A0A1B7MF72</accession>
<keyword evidence="1" id="KW-1133">Transmembrane helix</keyword>